<sequence>MGLLPRLLKHRFFGPGSEGCMLPLIGMLPGRTPSPPPVTLMDLFFPLVARRTN</sequence>
<gene>
    <name evidence="1" type="ORF">FA13DRAFT_1726340</name>
</gene>
<reference evidence="1 2" key="1">
    <citation type="journal article" date="2019" name="Nat. Ecol. Evol.">
        <title>Megaphylogeny resolves global patterns of mushroom evolution.</title>
        <authorList>
            <person name="Varga T."/>
            <person name="Krizsan K."/>
            <person name="Foldi C."/>
            <person name="Dima B."/>
            <person name="Sanchez-Garcia M."/>
            <person name="Sanchez-Ramirez S."/>
            <person name="Szollosi G.J."/>
            <person name="Szarkandi J.G."/>
            <person name="Papp V."/>
            <person name="Albert L."/>
            <person name="Andreopoulos W."/>
            <person name="Angelini C."/>
            <person name="Antonin V."/>
            <person name="Barry K.W."/>
            <person name="Bougher N.L."/>
            <person name="Buchanan P."/>
            <person name="Buyck B."/>
            <person name="Bense V."/>
            <person name="Catcheside P."/>
            <person name="Chovatia M."/>
            <person name="Cooper J."/>
            <person name="Damon W."/>
            <person name="Desjardin D."/>
            <person name="Finy P."/>
            <person name="Geml J."/>
            <person name="Haridas S."/>
            <person name="Hughes K."/>
            <person name="Justo A."/>
            <person name="Karasinski D."/>
            <person name="Kautmanova I."/>
            <person name="Kiss B."/>
            <person name="Kocsube S."/>
            <person name="Kotiranta H."/>
            <person name="LaButti K.M."/>
            <person name="Lechner B.E."/>
            <person name="Liimatainen K."/>
            <person name="Lipzen A."/>
            <person name="Lukacs Z."/>
            <person name="Mihaltcheva S."/>
            <person name="Morgado L.N."/>
            <person name="Niskanen T."/>
            <person name="Noordeloos M.E."/>
            <person name="Ohm R.A."/>
            <person name="Ortiz-Santana B."/>
            <person name="Ovrebo C."/>
            <person name="Racz N."/>
            <person name="Riley R."/>
            <person name="Savchenko A."/>
            <person name="Shiryaev A."/>
            <person name="Soop K."/>
            <person name="Spirin V."/>
            <person name="Szebenyi C."/>
            <person name="Tomsovsky M."/>
            <person name="Tulloss R.E."/>
            <person name="Uehling J."/>
            <person name="Grigoriev I.V."/>
            <person name="Vagvolgyi C."/>
            <person name="Papp T."/>
            <person name="Martin F.M."/>
            <person name="Miettinen O."/>
            <person name="Hibbett D.S."/>
            <person name="Nagy L.G."/>
        </authorList>
    </citation>
    <scope>NUCLEOTIDE SEQUENCE [LARGE SCALE GENOMIC DNA]</scope>
    <source>
        <strain evidence="1 2">FP101781</strain>
    </source>
</reference>
<proteinExistence type="predicted"/>
<dbReference type="EMBL" id="QPFP01000004">
    <property type="protein sequence ID" value="TEB37254.1"/>
    <property type="molecule type" value="Genomic_DNA"/>
</dbReference>
<organism evidence="1 2">
    <name type="scientific">Coprinellus micaceus</name>
    <name type="common">Glistening ink-cap mushroom</name>
    <name type="synonym">Coprinus micaceus</name>
    <dbReference type="NCBI Taxonomy" id="71717"/>
    <lineage>
        <taxon>Eukaryota</taxon>
        <taxon>Fungi</taxon>
        <taxon>Dikarya</taxon>
        <taxon>Basidiomycota</taxon>
        <taxon>Agaricomycotina</taxon>
        <taxon>Agaricomycetes</taxon>
        <taxon>Agaricomycetidae</taxon>
        <taxon>Agaricales</taxon>
        <taxon>Agaricineae</taxon>
        <taxon>Psathyrellaceae</taxon>
        <taxon>Coprinellus</taxon>
    </lineage>
</organism>
<evidence type="ECO:0000313" key="2">
    <source>
        <dbReference type="Proteomes" id="UP000298030"/>
    </source>
</evidence>
<name>A0A4Y7TTJ9_COPMI</name>
<dbReference type="Proteomes" id="UP000298030">
    <property type="component" value="Unassembled WGS sequence"/>
</dbReference>
<accession>A0A4Y7TTJ9</accession>
<comment type="caution">
    <text evidence="1">The sequence shown here is derived from an EMBL/GenBank/DDBJ whole genome shotgun (WGS) entry which is preliminary data.</text>
</comment>
<dbReference type="AlphaFoldDB" id="A0A4Y7TTJ9"/>
<protein>
    <submittedName>
        <fullName evidence="1">Uncharacterized protein</fullName>
    </submittedName>
</protein>
<keyword evidence="2" id="KW-1185">Reference proteome</keyword>
<evidence type="ECO:0000313" key="1">
    <source>
        <dbReference type="EMBL" id="TEB37254.1"/>
    </source>
</evidence>